<evidence type="ECO:0000256" key="3">
    <source>
        <dbReference type="ARBA" id="ARBA00022989"/>
    </source>
</evidence>
<dbReference type="SUPFAM" id="SSF161084">
    <property type="entry name" value="MAPEG domain-like"/>
    <property type="match status" value="1"/>
</dbReference>
<keyword evidence="4 5" id="KW-0472">Membrane</keyword>
<evidence type="ECO:0000256" key="1">
    <source>
        <dbReference type="ARBA" id="ARBA00004370"/>
    </source>
</evidence>
<keyword evidence="2 5" id="KW-0812">Transmembrane</keyword>
<dbReference type="STRING" id="167542.P9515_11021"/>
<accession>A2BWZ8</accession>
<keyword evidence="3 5" id="KW-1133">Transmembrane helix</keyword>
<dbReference type="HOGENOM" id="CLU_110778_2_0_3"/>
<protein>
    <submittedName>
        <fullName evidence="6">Predicted membrane protein</fullName>
    </submittedName>
</protein>
<dbReference type="GeneID" id="60200635"/>
<dbReference type="InterPro" id="IPR001129">
    <property type="entry name" value="Membr-assoc_MAPEG"/>
</dbReference>
<sequence>MPIVFAWSLCLSVLVVLLSTIPLTIGRVKAGYSMENMSAPRALFDELPDFGKRAVWCHQNCWESISIHAPACILCLITLPNSNISLIAAWIHPLLRLFYIGAYVFNVPIARGLLWASGLFTTIVLYKEGLTKIMLIN</sequence>
<comment type="subcellular location">
    <subcellularLocation>
        <location evidence="1">Membrane</location>
    </subcellularLocation>
</comment>
<dbReference type="Pfam" id="PF01124">
    <property type="entry name" value="MAPEG"/>
    <property type="match status" value="1"/>
</dbReference>
<evidence type="ECO:0000256" key="5">
    <source>
        <dbReference type="SAM" id="Phobius"/>
    </source>
</evidence>
<evidence type="ECO:0000313" key="6">
    <source>
        <dbReference type="EMBL" id="ABM72309.1"/>
    </source>
</evidence>
<reference evidence="6 7" key="1">
    <citation type="journal article" date="2007" name="PLoS Genet.">
        <title>Patterns and implications of gene gain and loss in the evolution of Prochlorococcus.</title>
        <authorList>
            <person name="Kettler G.C."/>
            <person name="Martiny A.C."/>
            <person name="Huang K."/>
            <person name="Zucker J."/>
            <person name="Coleman M.L."/>
            <person name="Rodrigue S."/>
            <person name="Chen F."/>
            <person name="Lapidus A."/>
            <person name="Ferriera S."/>
            <person name="Johnson J."/>
            <person name="Steglich C."/>
            <person name="Church G.M."/>
            <person name="Richardson P."/>
            <person name="Chisholm S.W."/>
        </authorList>
    </citation>
    <scope>NUCLEOTIDE SEQUENCE [LARGE SCALE GENOMIC DNA]</scope>
    <source>
        <strain evidence="6 7">MIT 9515</strain>
    </source>
</reference>
<organism evidence="6 7">
    <name type="scientific">Prochlorococcus marinus (strain MIT 9515)</name>
    <dbReference type="NCBI Taxonomy" id="167542"/>
    <lineage>
        <taxon>Bacteria</taxon>
        <taxon>Bacillati</taxon>
        <taxon>Cyanobacteriota</taxon>
        <taxon>Cyanophyceae</taxon>
        <taxon>Synechococcales</taxon>
        <taxon>Prochlorococcaceae</taxon>
        <taxon>Prochlorococcus</taxon>
    </lineage>
</organism>
<feature type="transmembrane region" description="Helical" evidence="5">
    <location>
        <begin position="100"/>
        <end position="126"/>
    </location>
</feature>
<evidence type="ECO:0000313" key="7">
    <source>
        <dbReference type="Proteomes" id="UP000001589"/>
    </source>
</evidence>
<evidence type="ECO:0000256" key="2">
    <source>
        <dbReference type="ARBA" id="ARBA00022692"/>
    </source>
</evidence>
<dbReference type="eggNOG" id="COG3686">
    <property type="taxonomic scope" value="Bacteria"/>
</dbReference>
<dbReference type="AlphaFoldDB" id="A2BWZ8"/>
<dbReference type="EMBL" id="CP000552">
    <property type="protein sequence ID" value="ABM72309.1"/>
    <property type="molecule type" value="Genomic_DNA"/>
</dbReference>
<name>A2BWZ8_PROM5</name>
<dbReference type="RefSeq" id="WP_011820409.1">
    <property type="nucleotide sequence ID" value="NC_008817.1"/>
</dbReference>
<dbReference type="GO" id="GO:0016020">
    <property type="term" value="C:membrane"/>
    <property type="evidence" value="ECO:0007669"/>
    <property type="project" value="UniProtKB-SubCell"/>
</dbReference>
<gene>
    <name evidence="6" type="ordered locus">P9515_11021</name>
</gene>
<dbReference type="Proteomes" id="UP000001589">
    <property type="component" value="Chromosome"/>
</dbReference>
<dbReference type="PANTHER" id="PTHR35371:SF1">
    <property type="entry name" value="BLR7753 PROTEIN"/>
    <property type="match status" value="1"/>
</dbReference>
<dbReference type="InterPro" id="IPR023352">
    <property type="entry name" value="MAPEG-like_dom_sf"/>
</dbReference>
<dbReference type="OrthoDB" id="513661at2"/>
<evidence type="ECO:0000256" key="4">
    <source>
        <dbReference type="ARBA" id="ARBA00023136"/>
    </source>
</evidence>
<dbReference type="PANTHER" id="PTHR35371">
    <property type="entry name" value="INNER MEMBRANE PROTEIN"/>
    <property type="match status" value="1"/>
</dbReference>
<dbReference type="Gene3D" id="1.20.120.550">
    <property type="entry name" value="Membrane associated eicosanoid/glutathione metabolism-like domain"/>
    <property type="match status" value="1"/>
</dbReference>
<dbReference type="KEGG" id="pmc:P9515_11021"/>
<proteinExistence type="predicted"/>